<dbReference type="EMBL" id="CM047748">
    <property type="protein sequence ID" value="KAJ0013199.1"/>
    <property type="molecule type" value="Genomic_DNA"/>
</dbReference>
<evidence type="ECO:0000313" key="2">
    <source>
        <dbReference type="Proteomes" id="UP001163603"/>
    </source>
</evidence>
<sequence length="49" mass="5452">MRAALRRCRSATLAQQLAKSFQISTAYIASAEITLHTNNWAVLVCTSHF</sequence>
<name>A0ACC0X7P3_9ROSI</name>
<gene>
    <name evidence="1" type="ORF">Pint_20724</name>
</gene>
<reference evidence="2" key="1">
    <citation type="journal article" date="2023" name="G3 (Bethesda)">
        <title>Genome assembly and association tests identify interacting loci associated with vigor, precocity, and sex in interspecific pistachio rootstocks.</title>
        <authorList>
            <person name="Palmer W."/>
            <person name="Jacygrad E."/>
            <person name="Sagayaradj S."/>
            <person name="Cavanaugh K."/>
            <person name="Han R."/>
            <person name="Bertier L."/>
            <person name="Beede B."/>
            <person name="Kafkas S."/>
            <person name="Golino D."/>
            <person name="Preece J."/>
            <person name="Michelmore R."/>
        </authorList>
    </citation>
    <scope>NUCLEOTIDE SEQUENCE [LARGE SCALE GENOMIC DNA]</scope>
</reference>
<evidence type="ECO:0000313" key="1">
    <source>
        <dbReference type="EMBL" id="KAJ0013199.1"/>
    </source>
</evidence>
<accession>A0ACC0X7P3</accession>
<dbReference type="Proteomes" id="UP001163603">
    <property type="component" value="Chromosome 13"/>
</dbReference>
<keyword evidence="2" id="KW-1185">Reference proteome</keyword>
<comment type="caution">
    <text evidence="1">The sequence shown here is derived from an EMBL/GenBank/DDBJ whole genome shotgun (WGS) entry which is preliminary data.</text>
</comment>
<protein>
    <submittedName>
        <fullName evidence="1">Uncharacterized protein</fullName>
    </submittedName>
</protein>
<organism evidence="1 2">
    <name type="scientific">Pistacia integerrima</name>
    <dbReference type="NCBI Taxonomy" id="434235"/>
    <lineage>
        <taxon>Eukaryota</taxon>
        <taxon>Viridiplantae</taxon>
        <taxon>Streptophyta</taxon>
        <taxon>Embryophyta</taxon>
        <taxon>Tracheophyta</taxon>
        <taxon>Spermatophyta</taxon>
        <taxon>Magnoliopsida</taxon>
        <taxon>eudicotyledons</taxon>
        <taxon>Gunneridae</taxon>
        <taxon>Pentapetalae</taxon>
        <taxon>rosids</taxon>
        <taxon>malvids</taxon>
        <taxon>Sapindales</taxon>
        <taxon>Anacardiaceae</taxon>
        <taxon>Pistacia</taxon>
    </lineage>
</organism>
<proteinExistence type="predicted"/>